<feature type="transmembrane region" description="Helical" evidence="1">
    <location>
        <begin position="89"/>
        <end position="107"/>
    </location>
</feature>
<keyword evidence="1" id="KW-0812">Transmembrane</keyword>
<dbReference type="AlphaFoldDB" id="A0A6C0KSI5"/>
<keyword evidence="1" id="KW-1133">Transmembrane helix</keyword>
<evidence type="ECO:0000256" key="1">
    <source>
        <dbReference type="SAM" id="Phobius"/>
    </source>
</evidence>
<dbReference type="EMBL" id="MN740964">
    <property type="protein sequence ID" value="QHU20223.1"/>
    <property type="molecule type" value="Genomic_DNA"/>
</dbReference>
<feature type="transmembrane region" description="Helical" evidence="1">
    <location>
        <begin position="65"/>
        <end position="82"/>
    </location>
</feature>
<feature type="transmembrane region" description="Helical" evidence="1">
    <location>
        <begin position="16"/>
        <end position="34"/>
    </location>
</feature>
<organism evidence="2">
    <name type="scientific">viral metagenome</name>
    <dbReference type="NCBI Taxonomy" id="1070528"/>
    <lineage>
        <taxon>unclassified sequences</taxon>
        <taxon>metagenomes</taxon>
        <taxon>organismal metagenomes</taxon>
    </lineage>
</organism>
<keyword evidence="1" id="KW-0472">Membrane</keyword>
<accession>A0A6C0KSI5</accession>
<protein>
    <submittedName>
        <fullName evidence="2">Uncharacterized protein</fullName>
    </submittedName>
</protein>
<evidence type="ECO:0000313" key="2">
    <source>
        <dbReference type="EMBL" id="QHU20223.1"/>
    </source>
</evidence>
<proteinExistence type="predicted"/>
<reference evidence="2" key="1">
    <citation type="journal article" date="2020" name="Nature">
        <title>Giant virus diversity and host interactions through global metagenomics.</title>
        <authorList>
            <person name="Schulz F."/>
            <person name="Roux S."/>
            <person name="Paez-Espino D."/>
            <person name="Jungbluth S."/>
            <person name="Walsh D.A."/>
            <person name="Denef V.J."/>
            <person name="McMahon K.D."/>
            <person name="Konstantinidis K.T."/>
            <person name="Eloe-Fadrosh E.A."/>
            <person name="Kyrpides N.C."/>
            <person name="Woyke T."/>
        </authorList>
    </citation>
    <scope>NUCLEOTIDE SEQUENCE</scope>
    <source>
        <strain evidence="2">GVMAG-S-3300013014-136</strain>
    </source>
</reference>
<sequence>MSNELNLQEHYARKKSIVAITGKAILFASMQFAIGSVEMSSKFSVKNFSKDQTTLQHAADALSDYIFIGVVWTLGTCMMFWGNYGMKGAIINFIANFIIMAWIMTSYKGAFEYACVTGNLEYPELFRKRKNVHLGLNQASTAAANQ</sequence>
<name>A0A6C0KSI5_9ZZZZ</name>